<feature type="transmembrane region" description="Helical" evidence="5">
    <location>
        <begin position="422"/>
        <end position="442"/>
    </location>
</feature>
<feature type="transmembrane region" description="Helical" evidence="5">
    <location>
        <begin position="454"/>
        <end position="475"/>
    </location>
</feature>
<evidence type="ECO:0000256" key="1">
    <source>
        <dbReference type="ARBA" id="ARBA00004141"/>
    </source>
</evidence>
<dbReference type="Gene3D" id="1.20.1740.10">
    <property type="entry name" value="Amino acid/polyamine transporter I"/>
    <property type="match status" value="1"/>
</dbReference>
<keyword evidence="3 5" id="KW-1133">Transmembrane helix</keyword>
<reference evidence="6 7" key="1">
    <citation type="submission" date="2014-06" db="EMBL/GenBank/DDBJ databases">
        <title>The Genome of the Aflatoxigenic Filamentous Fungus Aspergillus nomius.</title>
        <authorList>
            <person name="Moore M.G."/>
            <person name="Shannon B.M."/>
            <person name="Brian M.M."/>
        </authorList>
    </citation>
    <scope>NUCLEOTIDE SEQUENCE [LARGE SCALE GENOMIC DNA]</scope>
    <source>
        <strain evidence="6 7">NRRL 13137</strain>
    </source>
</reference>
<dbReference type="EMBL" id="JNOM01000001">
    <property type="protein sequence ID" value="KNG91647.1"/>
    <property type="molecule type" value="Genomic_DNA"/>
</dbReference>
<sequence length="541" mass="58823">MHPDQNDESVPDDEVSTEAAPLILPSDHETVAPPGQAQPYRRLGLLSTTFLITNRMIGTAIFSVPSAIAHSTGSAGASLVVWVAGYFLAFCGFFIYLELGSLLPHNGGEKNYLEAAYPHPRLFATVIFATHVIFLGFTGIGTIAIAENLLLATQATANDWVKRCMAVTLMTSVAAMHICAKTWNVKLMVRSRSHHLILSTVNMAYTRRQNILASLKLLILALIVVTGLGLVIFGSPNVAHPGISYVRPFAGSSTDVSDYTVALFKVLATFQGWSNAMYVLDEVKDPRRTLKVAGVLGVGSVGILYVLVNAVFFVAATPKELSDTGITVVALFIGKVFGQHMQRFTAILAALSSLGNIMTASFSMSRVIRSFAQEGLLPFSQFFSGRSSSGSPAGAFALVFLSSCVMIIAVPFGEAYNFLLDVGQWAVAVIQFFVVCGLFIIRKRVTYPPRAFKVWTSVAFVFLASQVFLIVSPFVAPVNGRTSLPVWLTPLTGTLLFCLGGVYWYIWRMLLPKLGHFAWEKSSLISSDGEQVVVWRRVPKN</sequence>
<name>A0A0L1JIW5_ASPN3</name>
<dbReference type="GO" id="GO:0015179">
    <property type="term" value="F:L-amino acid transmembrane transporter activity"/>
    <property type="evidence" value="ECO:0007669"/>
    <property type="project" value="TreeGrafter"/>
</dbReference>
<evidence type="ECO:0000256" key="5">
    <source>
        <dbReference type="SAM" id="Phobius"/>
    </source>
</evidence>
<dbReference type="PANTHER" id="PTHR11785:SF382">
    <property type="entry name" value="LOW-AFFINITY METHIONINE PERMEASE"/>
    <property type="match status" value="1"/>
</dbReference>
<dbReference type="AlphaFoldDB" id="A0A0L1JIW5"/>
<dbReference type="Pfam" id="PF13520">
    <property type="entry name" value="AA_permease_2"/>
    <property type="match status" value="2"/>
</dbReference>
<feature type="transmembrane region" description="Helical" evidence="5">
    <location>
        <begin position="292"/>
        <end position="315"/>
    </location>
</feature>
<proteinExistence type="predicted"/>
<feature type="transmembrane region" description="Helical" evidence="5">
    <location>
        <begin position="80"/>
        <end position="101"/>
    </location>
</feature>
<feature type="transmembrane region" description="Helical" evidence="5">
    <location>
        <begin position="259"/>
        <end position="280"/>
    </location>
</feature>
<dbReference type="GO" id="GO:0016020">
    <property type="term" value="C:membrane"/>
    <property type="evidence" value="ECO:0007669"/>
    <property type="project" value="UniProtKB-SubCell"/>
</dbReference>
<accession>A0A0L1JIW5</accession>
<evidence type="ECO:0000313" key="6">
    <source>
        <dbReference type="EMBL" id="KNG91647.1"/>
    </source>
</evidence>
<keyword evidence="4 5" id="KW-0472">Membrane</keyword>
<dbReference type="InterPro" id="IPR050598">
    <property type="entry name" value="AminoAcid_Transporter"/>
</dbReference>
<feature type="transmembrane region" description="Helical" evidence="5">
    <location>
        <begin position="122"/>
        <end position="145"/>
    </location>
</feature>
<organism evidence="6 7">
    <name type="scientific">Aspergillus nomiae NRRL (strain ATCC 15546 / NRRL 13137 / CBS 260.88 / M93)</name>
    <dbReference type="NCBI Taxonomy" id="1509407"/>
    <lineage>
        <taxon>Eukaryota</taxon>
        <taxon>Fungi</taxon>
        <taxon>Dikarya</taxon>
        <taxon>Ascomycota</taxon>
        <taxon>Pezizomycotina</taxon>
        <taxon>Eurotiomycetes</taxon>
        <taxon>Eurotiomycetidae</taxon>
        <taxon>Eurotiales</taxon>
        <taxon>Aspergillaceae</taxon>
        <taxon>Aspergillus</taxon>
        <taxon>Aspergillus subgen. Circumdati</taxon>
    </lineage>
</organism>
<feature type="transmembrane region" description="Helical" evidence="5">
    <location>
        <begin position="217"/>
        <end position="239"/>
    </location>
</feature>
<feature type="transmembrane region" description="Helical" evidence="5">
    <location>
        <begin position="43"/>
        <end position="68"/>
    </location>
</feature>
<dbReference type="InterPro" id="IPR002293">
    <property type="entry name" value="AA/rel_permease1"/>
</dbReference>
<feature type="transmembrane region" description="Helical" evidence="5">
    <location>
        <begin position="165"/>
        <end position="183"/>
    </location>
</feature>
<feature type="transmembrane region" description="Helical" evidence="5">
    <location>
        <begin position="344"/>
        <end position="368"/>
    </location>
</feature>
<dbReference type="PANTHER" id="PTHR11785">
    <property type="entry name" value="AMINO ACID TRANSPORTER"/>
    <property type="match status" value="1"/>
</dbReference>
<dbReference type="GeneID" id="26802007"/>
<feature type="transmembrane region" description="Helical" evidence="5">
    <location>
        <begin position="389"/>
        <end position="410"/>
    </location>
</feature>
<dbReference type="STRING" id="1509407.A0A0L1JIW5"/>
<evidence type="ECO:0000256" key="3">
    <source>
        <dbReference type="ARBA" id="ARBA00022989"/>
    </source>
</evidence>
<feature type="transmembrane region" description="Helical" evidence="5">
    <location>
        <begin position="487"/>
        <end position="506"/>
    </location>
</feature>
<evidence type="ECO:0000313" key="7">
    <source>
        <dbReference type="Proteomes" id="UP000037505"/>
    </source>
</evidence>
<evidence type="ECO:0000256" key="2">
    <source>
        <dbReference type="ARBA" id="ARBA00022692"/>
    </source>
</evidence>
<keyword evidence="2 5" id="KW-0812">Transmembrane</keyword>
<protein>
    <submittedName>
        <fullName evidence="6">Amino acids transporter</fullName>
    </submittedName>
</protein>
<dbReference type="Proteomes" id="UP000037505">
    <property type="component" value="Unassembled WGS sequence"/>
</dbReference>
<dbReference type="PIRSF" id="PIRSF006060">
    <property type="entry name" value="AA_transporter"/>
    <property type="match status" value="1"/>
</dbReference>
<keyword evidence="7" id="KW-1185">Reference proteome</keyword>
<dbReference type="OrthoDB" id="5982228at2759"/>
<dbReference type="RefSeq" id="XP_015412570.1">
    <property type="nucleotide sequence ID" value="XM_015545461.1"/>
</dbReference>
<evidence type="ECO:0000256" key="4">
    <source>
        <dbReference type="ARBA" id="ARBA00023136"/>
    </source>
</evidence>
<comment type="subcellular location">
    <subcellularLocation>
        <location evidence="1">Membrane</location>
        <topology evidence="1">Multi-pass membrane protein</topology>
    </subcellularLocation>
</comment>
<gene>
    <name evidence="6" type="ORF">ANOM_000203</name>
</gene>
<comment type="caution">
    <text evidence="6">The sequence shown here is derived from an EMBL/GenBank/DDBJ whole genome shotgun (WGS) entry which is preliminary data.</text>
</comment>